<feature type="compositionally biased region" description="Low complexity" evidence="1">
    <location>
        <begin position="100"/>
        <end position="109"/>
    </location>
</feature>
<dbReference type="SMART" id="SM00240">
    <property type="entry name" value="FHA"/>
    <property type="match status" value="2"/>
</dbReference>
<dbReference type="PANTHER" id="PTHR23308">
    <property type="entry name" value="NUCLEAR INHIBITOR OF PROTEIN PHOSPHATASE-1"/>
    <property type="match status" value="1"/>
</dbReference>
<dbReference type="Proteomes" id="UP000272888">
    <property type="component" value="Unassembled WGS sequence"/>
</dbReference>
<feature type="compositionally biased region" description="Basic and acidic residues" evidence="1">
    <location>
        <begin position="147"/>
        <end position="159"/>
    </location>
</feature>
<dbReference type="EMBL" id="RAWB01000023">
    <property type="protein sequence ID" value="RKH66878.1"/>
    <property type="molecule type" value="Genomic_DNA"/>
</dbReference>
<dbReference type="InterPro" id="IPR011990">
    <property type="entry name" value="TPR-like_helical_dom_sf"/>
</dbReference>
<evidence type="ECO:0000313" key="3">
    <source>
        <dbReference type="EMBL" id="RKH66878.1"/>
    </source>
</evidence>
<evidence type="ECO:0000256" key="1">
    <source>
        <dbReference type="SAM" id="MobiDB-lite"/>
    </source>
</evidence>
<sequence>MLKLIIEDDEGRKTVVPFVRDEITIGRQEGNTIRLTERNVSRRHARLVRLNGNVVLEDLGSYNGTRINGERVAGQLPLKEGDLIQIGDYDLALQVEGAAAAAPTGAITAKVPASRRAEPDEEVDAPAPTASQDDEEEEDDDDADGDEHDHTPPSAEVRRNATSIIRMDQMEADRPRKVERVPEDEQPRLLVLAPNEFKGQEYDCNRTELRIGRTSENDIALDHRSLSRTHAKVVREATGEWRVIDMQSANGMTVNGESYAQATLSHGDIIEMGHVKLRFVGPGTLAEDLAAQGSRPGSKKLVVGMVVAFLSIAAGAALFVIKGQDLVSTPADPQPPPPAVVENPPPVPDKPAAVVQGTTPETPETPAPETPAEPKVTEQDFETALQAGDLTAASEHLATLRKTKGGPGPKALEGLQRQLDAETRADKNLTTTATALSAGKVDEAVKAFSAVPASTVFASRFEDLKKQLQEAQRAPSGEAPEGTTSVQKASAAPTSEYMRGKTAASVQDDILEIQKEVQRLTKAKDVPGALEIAEDCARIAPKVPECHLMLGVLYARDQRFKKSEEHYGLFLQIAPKDHPRRARVIELLSLSSSKPSEAESQAQNPPGEKNLQ</sequence>
<proteinExistence type="predicted"/>
<feature type="domain" description="FHA" evidence="2">
    <location>
        <begin position="209"/>
        <end position="259"/>
    </location>
</feature>
<name>A0A3A8QFZ3_9BACT</name>
<evidence type="ECO:0000313" key="4">
    <source>
        <dbReference type="Proteomes" id="UP000272888"/>
    </source>
</evidence>
<feature type="region of interest" description="Disordered" evidence="1">
    <location>
        <begin position="329"/>
        <end position="377"/>
    </location>
</feature>
<accession>A0A3A8QFZ3</accession>
<feature type="domain" description="FHA" evidence="2">
    <location>
        <begin position="23"/>
        <end position="72"/>
    </location>
</feature>
<feature type="compositionally biased region" description="Low complexity" evidence="1">
    <location>
        <begin position="589"/>
        <end position="600"/>
    </location>
</feature>
<dbReference type="CDD" id="cd00060">
    <property type="entry name" value="FHA"/>
    <property type="match status" value="2"/>
</dbReference>
<dbReference type="Pfam" id="PF00498">
    <property type="entry name" value="FHA"/>
    <property type="match status" value="2"/>
</dbReference>
<gene>
    <name evidence="3" type="ORF">D7V93_03865</name>
</gene>
<reference evidence="4" key="1">
    <citation type="submission" date="2018-09" db="EMBL/GenBank/DDBJ databases">
        <authorList>
            <person name="Livingstone P.G."/>
            <person name="Whitworth D.E."/>
        </authorList>
    </citation>
    <scope>NUCLEOTIDE SEQUENCE [LARGE SCALE GENOMIC DNA]</scope>
    <source>
        <strain evidence="4">CA051B</strain>
    </source>
</reference>
<feature type="compositionally biased region" description="Basic and acidic residues" evidence="1">
    <location>
        <begin position="168"/>
        <end position="183"/>
    </location>
</feature>
<keyword evidence="4" id="KW-1185">Reference proteome</keyword>
<dbReference type="SUPFAM" id="SSF48452">
    <property type="entry name" value="TPR-like"/>
    <property type="match status" value="1"/>
</dbReference>
<feature type="compositionally biased region" description="Acidic residues" evidence="1">
    <location>
        <begin position="132"/>
        <end position="146"/>
    </location>
</feature>
<dbReference type="InterPro" id="IPR000253">
    <property type="entry name" value="FHA_dom"/>
</dbReference>
<dbReference type="Gene3D" id="1.25.40.10">
    <property type="entry name" value="Tetratricopeptide repeat domain"/>
    <property type="match status" value="1"/>
</dbReference>
<dbReference type="Gene3D" id="2.60.200.20">
    <property type="match status" value="2"/>
</dbReference>
<dbReference type="InterPro" id="IPR008984">
    <property type="entry name" value="SMAD_FHA_dom_sf"/>
</dbReference>
<dbReference type="InterPro" id="IPR050923">
    <property type="entry name" value="Cell_Proc_Reg/RNA_Proc"/>
</dbReference>
<dbReference type="AlphaFoldDB" id="A0A3A8QFZ3"/>
<organism evidence="3 4">
    <name type="scientific">Corallococcus llansteffanensis</name>
    <dbReference type="NCBI Taxonomy" id="2316731"/>
    <lineage>
        <taxon>Bacteria</taxon>
        <taxon>Pseudomonadati</taxon>
        <taxon>Myxococcota</taxon>
        <taxon>Myxococcia</taxon>
        <taxon>Myxococcales</taxon>
        <taxon>Cystobacterineae</taxon>
        <taxon>Myxococcaceae</taxon>
        <taxon>Corallococcus</taxon>
    </lineage>
</organism>
<feature type="compositionally biased region" description="Pro residues" evidence="1">
    <location>
        <begin position="332"/>
        <end position="349"/>
    </location>
</feature>
<dbReference type="PROSITE" id="PS50006">
    <property type="entry name" value="FHA_DOMAIN"/>
    <property type="match status" value="2"/>
</dbReference>
<dbReference type="RefSeq" id="WP_120642064.1">
    <property type="nucleotide sequence ID" value="NZ_RAWB01000023.1"/>
</dbReference>
<evidence type="ECO:0000259" key="2">
    <source>
        <dbReference type="PROSITE" id="PS50006"/>
    </source>
</evidence>
<feature type="region of interest" description="Disordered" evidence="1">
    <location>
        <begin position="100"/>
        <end position="183"/>
    </location>
</feature>
<dbReference type="SUPFAM" id="SSF49879">
    <property type="entry name" value="SMAD/FHA domain"/>
    <property type="match status" value="2"/>
</dbReference>
<feature type="region of interest" description="Disordered" evidence="1">
    <location>
        <begin position="468"/>
        <end position="501"/>
    </location>
</feature>
<feature type="compositionally biased region" description="Low complexity" evidence="1">
    <location>
        <begin position="350"/>
        <end position="362"/>
    </location>
</feature>
<comment type="caution">
    <text evidence="3">The sequence shown here is derived from an EMBL/GenBank/DDBJ whole genome shotgun (WGS) entry which is preliminary data.</text>
</comment>
<protein>
    <submittedName>
        <fullName evidence="3">FHA domain-containing protein</fullName>
    </submittedName>
</protein>
<feature type="region of interest" description="Disordered" evidence="1">
    <location>
        <begin position="589"/>
        <end position="612"/>
    </location>
</feature>